<gene>
    <name evidence="1" type="ORF">DKG74_04555</name>
</gene>
<dbReference type="Proteomes" id="UP000245461">
    <property type="component" value="Unassembled WGS sequence"/>
</dbReference>
<evidence type="ECO:0000313" key="1">
    <source>
        <dbReference type="EMBL" id="PWR25044.1"/>
    </source>
</evidence>
<evidence type="ECO:0000313" key="2">
    <source>
        <dbReference type="Proteomes" id="UP000245461"/>
    </source>
</evidence>
<dbReference type="PROSITE" id="PS51257">
    <property type="entry name" value="PROKAR_LIPOPROTEIN"/>
    <property type="match status" value="1"/>
</dbReference>
<sequence>MGEGQLKISVILSAMAALMLGGCAFDLGYGWGTEVDVQVEAVQAPPALRASPHPGKFLLVVQGQALAARVVPSAYDCNAEVINFDLRDAFDLSVRRTVAANVEAVVVGADILPPDELKAAGYAGQIVVTVDPPVTDLSFERRFWLDRKHIAEFWHHASTARLDLSALVQVQYAAGSMVETRVAAERRHRNPDGLQFACENATDALGAVATEVLDGFMAELAARLSGQSRDGGRWLPSVARVDGADRSASPLAPTLRGRTFDLHSIDGDPRAIVDFYDENWRFVRLDGRCARVGRWSINRATGGEALCLDLPGQPRSCYRIAGAPGQPEYYPVAGLDERPAMVAWRSRPGNAEGFRLDEDRCLDSLPY</sequence>
<keyword evidence="2" id="KW-1185">Reference proteome</keyword>
<protein>
    <recommendedName>
        <fullName evidence="3">Lipoprotein</fullName>
    </recommendedName>
</protein>
<evidence type="ECO:0008006" key="3">
    <source>
        <dbReference type="Google" id="ProtNLM"/>
    </source>
</evidence>
<accession>A0A317EFH8</accession>
<name>A0A317EFH8_9PROT</name>
<dbReference type="EMBL" id="QGLE01000002">
    <property type="protein sequence ID" value="PWR25044.1"/>
    <property type="molecule type" value="Genomic_DNA"/>
</dbReference>
<organism evidence="1 2">
    <name type="scientific">Zavarzinia aquatilis</name>
    <dbReference type="NCBI Taxonomy" id="2211142"/>
    <lineage>
        <taxon>Bacteria</taxon>
        <taxon>Pseudomonadati</taxon>
        <taxon>Pseudomonadota</taxon>
        <taxon>Alphaproteobacteria</taxon>
        <taxon>Rhodospirillales</taxon>
        <taxon>Zavarziniaceae</taxon>
        <taxon>Zavarzinia</taxon>
    </lineage>
</organism>
<proteinExistence type="predicted"/>
<comment type="caution">
    <text evidence="1">The sequence shown here is derived from an EMBL/GenBank/DDBJ whole genome shotgun (WGS) entry which is preliminary data.</text>
</comment>
<reference evidence="1 2" key="1">
    <citation type="submission" date="2018-05" db="EMBL/GenBank/DDBJ databases">
        <title>Zavarzinia sp. HR-AS.</title>
        <authorList>
            <person name="Lee Y."/>
            <person name="Jeon C.O."/>
        </authorList>
    </citation>
    <scope>NUCLEOTIDE SEQUENCE [LARGE SCALE GENOMIC DNA]</scope>
    <source>
        <strain evidence="1 2">HR-AS</strain>
    </source>
</reference>
<dbReference type="AlphaFoldDB" id="A0A317EFH8"/>